<dbReference type="Pfam" id="PF16679">
    <property type="entry name" value="CDT1_C"/>
    <property type="match status" value="1"/>
</dbReference>
<dbReference type="Pfam" id="PF26121">
    <property type="entry name" value="HTH_CDT1"/>
    <property type="match status" value="1"/>
</dbReference>
<dbReference type="GeneID" id="39599059"/>
<evidence type="ECO:0000256" key="2">
    <source>
        <dbReference type="ARBA" id="ARBA00023306"/>
    </source>
</evidence>
<organism evidence="5 6">
    <name type="scientific">Byssochlamys spectabilis</name>
    <name type="common">Paecilomyces variotii</name>
    <dbReference type="NCBI Taxonomy" id="264951"/>
    <lineage>
        <taxon>Eukaryota</taxon>
        <taxon>Fungi</taxon>
        <taxon>Dikarya</taxon>
        <taxon>Ascomycota</taxon>
        <taxon>Pezizomycotina</taxon>
        <taxon>Eurotiomycetes</taxon>
        <taxon>Eurotiomycetidae</taxon>
        <taxon>Eurotiales</taxon>
        <taxon>Thermoascaceae</taxon>
        <taxon>Paecilomyces</taxon>
    </lineage>
</organism>
<accession>A0A443I087</accession>
<feature type="compositionally biased region" description="Basic and acidic residues" evidence="3">
    <location>
        <begin position="81"/>
        <end position="91"/>
    </location>
</feature>
<comment type="similarity">
    <text evidence="1">Belongs to the Cdt1 family.</text>
</comment>
<sequence>MPRASTTAMTTRRTSLRSTRPGQQPGIQTFARATKPGTRTSIGPADEKKKSQFQQTQTPLLPSSPSKKRKLNEIGQVECVSEEKKEEEGVARDVTATPSKTLRFSELALSTPRRTKSAPPRPLRRRTEASREESPSRTPSVEEEEESSSSSAVEEADSRPTSPEEEESLVKEQTSPIARPACFDDLLNLHSCFLSALSLHYAHNGASTPADLKEFLPSVQKIWKKRKVVTKDLQRLVQIWDEEGPSSAGVRFRIANYGLGKVCLEIVAATGQTTRPLDENELQWQFERRLDWVWKRLVDSVPDLKGKDQVELLDLLDLAPIHESLTAFTSFRKGQQRLQDLRGGVIRVKTAMMKAKMQVDDSTPKPPVVAATARRKGLLDRIKNKELRQSKLPPPPSKEMLLRRSAAERVEEVARVLMVLRPSGVVGTGPWAIAASQRKPYSLGAVVRNVQDSVRSPISDKEVEICLDILTRKDIAGDWVKLVTVNDLRSVVLGSGRGISPSDIGTKVSALKIGWEDPTLY</sequence>
<keyword evidence="2" id="KW-0131">Cell cycle</keyword>
<dbReference type="Proteomes" id="UP000283841">
    <property type="component" value="Unassembled WGS sequence"/>
</dbReference>
<keyword evidence="6" id="KW-1185">Reference proteome</keyword>
<feature type="compositionally biased region" description="Low complexity" evidence="3">
    <location>
        <begin position="1"/>
        <end position="20"/>
    </location>
</feature>
<dbReference type="STRING" id="264951.A0A443I087"/>
<evidence type="ECO:0000259" key="4">
    <source>
        <dbReference type="Pfam" id="PF16679"/>
    </source>
</evidence>
<evidence type="ECO:0000256" key="1">
    <source>
        <dbReference type="ARBA" id="ARBA00008356"/>
    </source>
</evidence>
<name>A0A443I087_BYSSP</name>
<dbReference type="RefSeq" id="XP_028487112.1">
    <property type="nucleotide sequence ID" value="XM_028629782.1"/>
</dbReference>
<dbReference type="AlphaFoldDB" id="A0A443I087"/>
<evidence type="ECO:0000313" key="6">
    <source>
        <dbReference type="Proteomes" id="UP000283841"/>
    </source>
</evidence>
<evidence type="ECO:0000313" key="5">
    <source>
        <dbReference type="EMBL" id="RWQ97467.1"/>
    </source>
</evidence>
<feature type="compositionally biased region" description="Polar residues" evidence="3">
    <location>
        <begin position="52"/>
        <end position="65"/>
    </location>
</feature>
<gene>
    <name evidence="5" type="ORF">C8Q69DRAFT_455545</name>
</gene>
<comment type="caution">
    <text evidence="5">The sequence shown here is derived from an EMBL/GenBank/DDBJ whole genome shotgun (WGS) entry which is preliminary data.</text>
</comment>
<dbReference type="EMBL" id="RCNU01000002">
    <property type="protein sequence ID" value="RWQ97467.1"/>
    <property type="molecule type" value="Genomic_DNA"/>
</dbReference>
<dbReference type="VEuPathDB" id="FungiDB:C8Q69DRAFT_455545"/>
<dbReference type="InterPro" id="IPR038090">
    <property type="entry name" value="Cdt1_C_WH_dom_sf"/>
</dbReference>
<reference evidence="5 6" key="1">
    <citation type="journal article" date="2018" name="Front. Microbiol.">
        <title>Genomic and genetic insights into a cosmopolitan fungus, Paecilomyces variotii (Eurotiales).</title>
        <authorList>
            <person name="Urquhart A.S."/>
            <person name="Mondo S.J."/>
            <person name="Makela M.R."/>
            <person name="Hane J.K."/>
            <person name="Wiebenga A."/>
            <person name="He G."/>
            <person name="Mihaltcheva S."/>
            <person name="Pangilinan J."/>
            <person name="Lipzen A."/>
            <person name="Barry K."/>
            <person name="de Vries R.P."/>
            <person name="Grigoriev I.V."/>
            <person name="Idnurm A."/>
        </authorList>
    </citation>
    <scope>NUCLEOTIDE SEQUENCE [LARGE SCALE GENOMIC DNA]</scope>
    <source>
        <strain evidence="5 6">CBS 101075</strain>
    </source>
</reference>
<proteinExistence type="inferred from homology"/>
<dbReference type="Gene3D" id="1.10.10.1420">
    <property type="entry name" value="DNA replication factor Cdt1, C-terminal WH domain"/>
    <property type="match status" value="1"/>
</dbReference>
<feature type="domain" description="DNA replication factor Cdt1 C-terminal" evidence="4">
    <location>
        <begin position="378"/>
        <end position="485"/>
    </location>
</feature>
<evidence type="ECO:0000256" key="3">
    <source>
        <dbReference type="SAM" id="MobiDB-lite"/>
    </source>
</evidence>
<feature type="region of interest" description="Disordered" evidence="3">
    <location>
        <begin position="1"/>
        <end position="173"/>
    </location>
</feature>
<protein>
    <recommendedName>
        <fullName evidence="4">DNA replication factor Cdt1 C-terminal domain-containing protein</fullName>
    </recommendedName>
</protein>
<feature type="compositionally biased region" description="Basic and acidic residues" evidence="3">
    <location>
        <begin position="125"/>
        <end position="135"/>
    </location>
</feature>
<dbReference type="InterPro" id="IPR032054">
    <property type="entry name" value="Cdt1_C"/>
</dbReference>